<sequence>MYTPDSFLVSEREVLYDWIERWSFGKLATTQRGRIEINSFPFYLDREKHELVGHMGRTNRQWQSLMRADDLLVCFDGPHGYVSPRWYSQPDGVPTWNFLSVQVVGAAELIKTEAESVSVLRHMSEINEEHYGEGWTLDELAADKLSMMLKALVFFRIKIQSMEGKAKLSQNRSKMDRVGVIQKFAASPDTQLQALARLMKDALKQEQK</sequence>
<dbReference type="InterPro" id="IPR012349">
    <property type="entry name" value="Split_barrel_FMN-bd"/>
</dbReference>
<dbReference type="InterPro" id="IPR007396">
    <property type="entry name" value="TR_PAI2-type"/>
</dbReference>
<dbReference type="Pfam" id="PF04299">
    <property type="entry name" value="FMN_bind_2"/>
    <property type="match status" value="1"/>
</dbReference>
<proteinExistence type="predicted"/>
<keyword evidence="2" id="KW-1185">Reference proteome</keyword>
<accession>A0A2K9LPK8</accession>
<gene>
    <name evidence="1" type="ORF">Kalk_17775</name>
</gene>
<dbReference type="PIRSF" id="PIRSF010372">
    <property type="entry name" value="PaiB"/>
    <property type="match status" value="1"/>
</dbReference>
<evidence type="ECO:0000313" key="2">
    <source>
        <dbReference type="Proteomes" id="UP000235116"/>
    </source>
</evidence>
<name>A0A2K9LPK8_9GAMM</name>
<protein>
    <recommendedName>
        <fullName evidence="3">Transcriptional regulator</fullName>
    </recommendedName>
</protein>
<dbReference type="SUPFAM" id="SSF50475">
    <property type="entry name" value="FMN-binding split barrel"/>
    <property type="match status" value="1"/>
</dbReference>
<dbReference type="KEGG" id="kak:Kalk_17775"/>
<reference evidence="2" key="1">
    <citation type="submission" date="2017-08" db="EMBL/GenBank/DDBJ databases">
        <title>Direct submision.</title>
        <authorList>
            <person name="Kim S.-J."/>
            <person name="Rhee S.-K."/>
        </authorList>
    </citation>
    <scope>NUCLEOTIDE SEQUENCE [LARGE SCALE GENOMIC DNA]</scope>
    <source>
        <strain evidence="2">GI5</strain>
    </source>
</reference>
<organism evidence="1 2">
    <name type="scientific">Ketobacter alkanivorans</name>
    <dbReference type="NCBI Taxonomy" id="1917421"/>
    <lineage>
        <taxon>Bacteria</taxon>
        <taxon>Pseudomonadati</taxon>
        <taxon>Pseudomonadota</taxon>
        <taxon>Gammaproteobacteria</taxon>
        <taxon>Pseudomonadales</taxon>
        <taxon>Ketobacteraceae</taxon>
        <taxon>Ketobacter</taxon>
    </lineage>
</organism>
<evidence type="ECO:0000313" key="1">
    <source>
        <dbReference type="EMBL" id="AUM14160.1"/>
    </source>
</evidence>
<dbReference type="PANTHER" id="PTHR35802">
    <property type="entry name" value="PROTEASE SYNTHASE AND SPORULATION PROTEIN PAI 2"/>
    <property type="match status" value="1"/>
</dbReference>
<evidence type="ECO:0008006" key="3">
    <source>
        <dbReference type="Google" id="ProtNLM"/>
    </source>
</evidence>
<dbReference type="OrthoDB" id="9794948at2"/>
<dbReference type="Gene3D" id="2.30.110.10">
    <property type="entry name" value="Electron Transport, Fmn-binding Protein, Chain A"/>
    <property type="match status" value="1"/>
</dbReference>
<dbReference type="RefSeq" id="WP_101895534.1">
    <property type="nucleotide sequence ID" value="NZ_CP022684.1"/>
</dbReference>
<dbReference type="EMBL" id="CP022684">
    <property type="protein sequence ID" value="AUM14160.1"/>
    <property type="molecule type" value="Genomic_DNA"/>
</dbReference>
<dbReference type="PANTHER" id="PTHR35802:SF1">
    <property type="entry name" value="PROTEASE SYNTHASE AND SPORULATION PROTEIN PAI 2"/>
    <property type="match status" value="1"/>
</dbReference>
<dbReference type="AlphaFoldDB" id="A0A2K9LPK8"/>
<dbReference type="Proteomes" id="UP000235116">
    <property type="component" value="Chromosome"/>
</dbReference>